<evidence type="ECO:0000256" key="5">
    <source>
        <dbReference type="ARBA" id="ARBA00022840"/>
    </source>
</evidence>
<keyword evidence="1" id="KW-0723">Serine/threonine-protein kinase</keyword>
<dbReference type="AlphaFoldDB" id="A0A6A6B0F5"/>
<dbReference type="GO" id="GO:0004674">
    <property type="term" value="F:protein serine/threonine kinase activity"/>
    <property type="evidence" value="ECO:0007669"/>
    <property type="project" value="UniProtKB-KW"/>
</dbReference>
<dbReference type="InterPro" id="IPR000719">
    <property type="entry name" value="Prot_kinase_dom"/>
</dbReference>
<dbReference type="GO" id="GO:0005634">
    <property type="term" value="C:nucleus"/>
    <property type="evidence" value="ECO:0007669"/>
    <property type="project" value="TreeGrafter"/>
</dbReference>
<name>A0A6A6B0F5_9PEZI</name>
<evidence type="ECO:0000256" key="4">
    <source>
        <dbReference type="ARBA" id="ARBA00022777"/>
    </source>
</evidence>
<dbReference type="InterPro" id="IPR011009">
    <property type="entry name" value="Kinase-like_dom_sf"/>
</dbReference>
<gene>
    <name evidence="8" type="ORF">K452DRAFT_237370</name>
</gene>
<accession>A0A6A6B0F5</accession>
<dbReference type="InterPro" id="IPR051175">
    <property type="entry name" value="CLK_kinases"/>
</dbReference>
<dbReference type="Proteomes" id="UP000799438">
    <property type="component" value="Unassembled WGS sequence"/>
</dbReference>
<dbReference type="OrthoDB" id="5979581at2759"/>
<organism evidence="8 9">
    <name type="scientific">Aplosporella prunicola CBS 121167</name>
    <dbReference type="NCBI Taxonomy" id="1176127"/>
    <lineage>
        <taxon>Eukaryota</taxon>
        <taxon>Fungi</taxon>
        <taxon>Dikarya</taxon>
        <taxon>Ascomycota</taxon>
        <taxon>Pezizomycotina</taxon>
        <taxon>Dothideomycetes</taxon>
        <taxon>Dothideomycetes incertae sedis</taxon>
        <taxon>Botryosphaeriales</taxon>
        <taxon>Aplosporellaceae</taxon>
        <taxon>Aplosporella</taxon>
    </lineage>
</organism>
<keyword evidence="9" id="KW-1185">Reference proteome</keyword>
<dbReference type="Gene3D" id="1.10.510.10">
    <property type="entry name" value="Transferase(Phosphotransferase) domain 1"/>
    <property type="match status" value="1"/>
</dbReference>
<feature type="domain" description="Protein kinase" evidence="7">
    <location>
        <begin position="60"/>
        <end position="429"/>
    </location>
</feature>
<dbReference type="GO" id="GO:0005524">
    <property type="term" value="F:ATP binding"/>
    <property type="evidence" value="ECO:0007669"/>
    <property type="project" value="UniProtKB-UniRule"/>
</dbReference>
<evidence type="ECO:0000313" key="8">
    <source>
        <dbReference type="EMBL" id="KAF2136517.1"/>
    </source>
</evidence>
<evidence type="ECO:0000256" key="3">
    <source>
        <dbReference type="ARBA" id="ARBA00022741"/>
    </source>
</evidence>
<dbReference type="InterPro" id="IPR017441">
    <property type="entry name" value="Protein_kinase_ATP_BS"/>
</dbReference>
<dbReference type="Gene3D" id="3.30.200.20">
    <property type="entry name" value="Phosphorylase Kinase, domain 1"/>
    <property type="match status" value="1"/>
</dbReference>
<dbReference type="PANTHER" id="PTHR45646">
    <property type="entry name" value="SERINE/THREONINE-PROTEIN KINASE DOA-RELATED"/>
    <property type="match status" value="1"/>
</dbReference>
<dbReference type="GO" id="GO:0043484">
    <property type="term" value="P:regulation of RNA splicing"/>
    <property type="evidence" value="ECO:0007669"/>
    <property type="project" value="TreeGrafter"/>
</dbReference>
<keyword evidence="2" id="KW-0808">Transferase</keyword>
<dbReference type="SUPFAM" id="SSF56112">
    <property type="entry name" value="Protein kinase-like (PK-like)"/>
    <property type="match status" value="1"/>
</dbReference>
<keyword evidence="4" id="KW-0418">Kinase</keyword>
<feature type="binding site" evidence="6">
    <location>
        <position position="91"/>
    </location>
    <ligand>
        <name>ATP</name>
        <dbReference type="ChEBI" id="CHEBI:30616"/>
    </ligand>
</feature>
<evidence type="ECO:0000256" key="6">
    <source>
        <dbReference type="PROSITE-ProRule" id="PRU10141"/>
    </source>
</evidence>
<keyword evidence="3 6" id="KW-0547">Nucleotide-binding</keyword>
<keyword evidence="5 6" id="KW-0067">ATP-binding</keyword>
<proteinExistence type="predicted"/>
<evidence type="ECO:0000313" key="9">
    <source>
        <dbReference type="Proteomes" id="UP000799438"/>
    </source>
</evidence>
<dbReference type="RefSeq" id="XP_033392235.1">
    <property type="nucleotide sequence ID" value="XM_033537583.1"/>
</dbReference>
<dbReference type="SMART" id="SM00220">
    <property type="entry name" value="S_TKc"/>
    <property type="match status" value="1"/>
</dbReference>
<sequence length="440" mass="49630">MLRRPSKLRLPFPPALSIHHLSTKSTTTLYTPLEDIEPLERYRPGGYHPVRINDRLHSRYRIVHKLGFGSYSTTWLARDEKAEATSYVALKIAVAQAECTSESRVLRLLRDEDPEGKDAGRAVVPALLDEFTVQGPNGSHQCIVTLPASMSLSDAREASYGRLFQLPVARAIAAQLIQAVAFLHSKGVVHSDLHEGNILLRLPSSVDCLTPDQLYEKYGQPELEAVQRLHGQPLGNGVPDHAVVPIWLGAASQDITPAESAILLTDFGESFQPATTTRHRSHTPLILRAPELFLEPSLPLSFPTDIWALACVVFSVFGQRPLFESWFPSQDEVLQEQIDMLGQLPPGWWASWKTRGNFFDERLERVDGEPRRPWAERFEYSIQVPRRLCGMEEVGDREKAALEDLLLSMLAFKPTHRLDARQVLQSKWMTRWGLPALEWT</sequence>
<evidence type="ECO:0000256" key="2">
    <source>
        <dbReference type="ARBA" id="ARBA00022679"/>
    </source>
</evidence>
<reference evidence="8" key="1">
    <citation type="journal article" date="2020" name="Stud. Mycol.">
        <title>101 Dothideomycetes genomes: a test case for predicting lifestyles and emergence of pathogens.</title>
        <authorList>
            <person name="Haridas S."/>
            <person name="Albert R."/>
            <person name="Binder M."/>
            <person name="Bloem J."/>
            <person name="Labutti K."/>
            <person name="Salamov A."/>
            <person name="Andreopoulos B."/>
            <person name="Baker S."/>
            <person name="Barry K."/>
            <person name="Bills G."/>
            <person name="Bluhm B."/>
            <person name="Cannon C."/>
            <person name="Castanera R."/>
            <person name="Culley D."/>
            <person name="Daum C."/>
            <person name="Ezra D."/>
            <person name="Gonzalez J."/>
            <person name="Henrissat B."/>
            <person name="Kuo A."/>
            <person name="Liang C."/>
            <person name="Lipzen A."/>
            <person name="Lutzoni F."/>
            <person name="Magnuson J."/>
            <person name="Mondo S."/>
            <person name="Nolan M."/>
            <person name="Ohm R."/>
            <person name="Pangilinan J."/>
            <person name="Park H.-J."/>
            <person name="Ramirez L."/>
            <person name="Alfaro M."/>
            <person name="Sun H."/>
            <person name="Tritt A."/>
            <person name="Yoshinaga Y."/>
            <person name="Zwiers L.-H."/>
            <person name="Turgeon B."/>
            <person name="Goodwin S."/>
            <person name="Spatafora J."/>
            <person name="Crous P."/>
            <person name="Grigoriev I."/>
        </authorList>
    </citation>
    <scope>NUCLEOTIDE SEQUENCE</scope>
    <source>
        <strain evidence="8">CBS 121167</strain>
    </source>
</reference>
<evidence type="ECO:0000256" key="1">
    <source>
        <dbReference type="ARBA" id="ARBA00022527"/>
    </source>
</evidence>
<dbReference type="Pfam" id="PF00069">
    <property type="entry name" value="Pkinase"/>
    <property type="match status" value="2"/>
</dbReference>
<dbReference type="PROSITE" id="PS00107">
    <property type="entry name" value="PROTEIN_KINASE_ATP"/>
    <property type="match status" value="1"/>
</dbReference>
<protein>
    <recommendedName>
        <fullName evidence="7">Protein kinase domain-containing protein</fullName>
    </recommendedName>
</protein>
<dbReference type="EMBL" id="ML995519">
    <property type="protein sequence ID" value="KAF2136517.1"/>
    <property type="molecule type" value="Genomic_DNA"/>
</dbReference>
<dbReference type="PANTHER" id="PTHR45646:SF11">
    <property type="entry name" value="SERINE_THREONINE-PROTEIN KINASE DOA"/>
    <property type="match status" value="1"/>
</dbReference>
<evidence type="ECO:0000259" key="7">
    <source>
        <dbReference type="PROSITE" id="PS50011"/>
    </source>
</evidence>
<dbReference type="PROSITE" id="PS50011">
    <property type="entry name" value="PROTEIN_KINASE_DOM"/>
    <property type="match status" value="1"/>
</dbReference>
<dbReference type="GeneID" id="54295079"/>